<dbReference type="EMBL" id="RAHC01000003">
    <property type="protein sequence ID" value="RUP77136.1"/>
    <property type="molecule type" value="Genomic_DNA"/>
</dbReference>
<proteinExistence type="predicted"/>
<reference evidence="1 2" key="1">
    <citation type="journal article" date="2019" name="Genome Biol. Evol.">
        <title>Toxin and genome evolution in a Drosophila defensive symbiosis.</title>
        <authorList>
            <person name="Ballinger M.J."/>
            <person name="Gawryluk R.M."/>
            <person name="Perlman S.J."/>
        </authorList>
    </citation>
    <scope>NUCLEOTIDE SEQUENCE [LARGE SCALE GENOMIC DNA]</scope>
    <source>
        <strain evidence="2">sNeo</strain>
    </source>
</reference>
<dbReference type="AlphaFoldDB" id="A0A433ERC3"/>
<dbReference type="RefSeq" id="WP_127092835.1">
    <property type="nucleotide sequence ID" value="NZ_RAHC01000003.1"/>
</dbReference>
<gene>
    <name evidence="1" type="ORF">D6D54_04100</name>
</gene>
<accession>A0A433ERC3</accession>
<evidence type="ECO:0000313" key="1">
    <source>
        <dbReference type="EMBL" id="RUP77136.1"/>
    </source>
</evidence>
<sequence length="88" mass="9584">MTKLTIEQTKQLSGGKMSGVFLTGIVAIINACSNSLTNLISTGFSTYFAAQQMNLTEGGYKTTNGAHLTWSDKYSNLNYANYSQILFV</sequence>
<name>A0A433ERC3_9MOLU</name>
<organism evidence="1 2">
    <name type="scientific">Spiroplasma poulsonii</name>
    <dbReference type="NCBI Taxonomy" id="2138"/>
    <lineage>
        <taxon>Bacteria</taxon>
        <taxon>Bacillati</taxon>
        <taxon>Mycoplasmatota</taxon>
        <taxon>Mollicutes</taxon>
        <taxon>Entomoplasmatales</taxon>
        <taxon>Spiroplasmataceae</taxon>
        <taxon>Spiroplasma</taxon>
    </lineage>
</organism>
<comment type="caution">
    <text evidence="1">The sequence shown here is derived from an EMBL/GenBank/DDBJ whole genome shotgun (WGS) entry which is preliminary data.</text>
</comment>
<protein>
    <submittedName>
        <fullName evidence="1">Bacteriocin leader domain-containing protein</fullName>
    </submittedName>
</protein>
<dbReference type="Proteomes" id="UP000274545">
    <property type="component" value="Unassembled WGS sequence"/>
</dbReference>
<evidence type="ECO:0000313" key="2">
    <source>
        <dbReference type="Proteomes" id="UP000274545"/>
    </source>
</evidence>